<protein>
    <submittedName>
        <fullName evidence="2">IPT/TIG domain-containing protein</fullName>
    </submittedName>
</protein>
<dbReference type="EMBL" id="CP058316">
    <property type="protein sequence ID" value="QLD10892.1"/>
    <property type="molecule type" value="Genomic_DNA"/>
</dbReference>
<dbReference type="InterPro" id="IPR002909">
    <property type="entry name" value="IPT_dom"/>
</dbReference>
<dbReference type="InterPro" id="IPR013783">
    <property type="entry name" value="Ig-like_fold"/>
</dbReference>
<dbReference type="AlphaFoldDB" id="A0A7D5EU89"/>
<organism evidence="2 3">
    <name type="scientific">Microbacterium oleivorans</name>
    <dbReference type="NCBI Taxonomy" id="273677"/>
    <lineage>
        <taxon>Bacteria</taxon>
        <taxon>Bacillati</taxon>
        <taxon>Actinomycetota</taxon>
        <taxon>Actinomycetes</taxon>
        <taxon>Micrococcales</taxon>
        <taxon>Microbacteriaceae</taxon>
        <taxon>Microbacterium</taxon>
    </lineage>
</organism>
<evidence type="ECO:0000259" key="1">
    <source>
        <dbReference type="Pfam" id="PF01833"/>
    </source>
</evidence>
<evidence type="ECO:0000313" key="3">
    <source>
        <dbReference type="Proteomes" id="UP000509638"/>
    </source>
</evidence>
<dbReference type="RefSeq" id="WP_178010383.1">
    <property type="nucleotide sequence ID" value="NZ_CP058316.1"/>
</dbReference>
<dbReference type="SUPFAM" id="SSF81296">
    <property type="entry name" value="E set domains"/>
    <property type="match status" value="1"/>
</dbReference>
<name>A0A7D5EU89_9MICO</name>
<accession>A0A7D5EU89</accession>
<evidence type="ECO:0000313" key="2">
    <source>
        <dbReference type="EMBL" id="QLD10892.1"/>
    </source>
</evidence>
<sequence>MVDQFGNDISAVGIPVTGFLGFAPAGTAFPTPSDGASPTLTLEPAYEKAGLLTEDGGFEWVLEPDGDQVKFFQEGYQIPSGLSNPTLVVKLAQYDRLVRKLAWGKTPDANGFITIDAGGHLTDLVAFSEEIFKNGVIRRRIAEVTVTKAKVDKSERGAVNGTELTLAVKRSPLLGNEHVGEWLIPPASTVAPTLTSALPSGQAAGQSVTISGTGFSGVTSVTFGGVESPLFQVLSSTQLKAALPAGAAGSAPIVVTGPAGASTARAYTRA</sequence>
<proteinExistence type="predicted"/>
<dbReference type="Pfam" id="PF01833">
    <property type="entry name" value="TIG"/>
    <property type="match status" value="1"/>
</dbReference>
<dbReference type="GO" id="GO:0005975">
    <property type="term" value="P:carbohydrate metabolic process"/>
    <property type="evidence" value="ECO:0007669"/>
    <property type="project" value="UniProtKB-ARBA"/>
</dbReference>
<dbReference type="Proteomes" id="UP000509638">
    <property type="component" value="Chromosome"/>
</dbReference>
<feature type="domain" description="IPT/TIG" evidence="1">
    <location>
        <begin position="192"/>
        <end position="259"/>
    </location>
</feature>
<dbReference type="Gene3D" id="2.60.40.10">
    <property type="entry name" value="Immunoglobulins"/>
    <property type="match status" value="1"/>
</dbReference>
<gene>
    <name evidence="2" type="ORF">HW566_03290</name>
</gene>
<reference evidence="2 3" key="1">
    <citation type="submission" date="2020-06" db="EMBL/GenBank/DDBJ databases">
        <authorList>
            <person name="Jo H."/>
        </authorList>
    </citation>
    <scope>NUCLEOTIDE SEQUENCE [LARGE SCALE GENOMIC DNA]</scope>
    <source>
        <strain evidence="2 3">I46</strain>
    </source>
</reference>
<dbReference type="InterPro" id="IPR014756">
    <property type="entry name" value="Ig_E-set"/>
</dbReference>